<organism evidence="3 4">
    <name type="scientific">Klebsormidium nitens</name>
    <name type="common">Green alga</name>
    <name type="synonym">Ulothrix nitens</name>
    <dbReference type="NCBI Taxonomy" id="105231"/>
    <lineage>
        <taxon>Eukaryota</taxon>
        <taxon>Viridiplantae</taxon>
        <taxon>Streptophyta</taxon>
        <taxon>Klebsormidiophyceae</taxon>
        <taxon>Klebsormidiales</taxon>
        <taxon>Klebsormidiaceae</taxon>
        <taxon>Klebsormidium</taxon>
    </lineage>
</organism>
<dbReference type="OrthoDB" id="568502at2759"/>
<keyword evidence="1" id="KW-0175">Coiled coil</keyword>
<reference evidence="3 4" key="1">
    <citation type="journal article" date="2014" name="Nat. Commun.">
        <title>Klebsormidium flaccidum genome reveals primary factors for plant terrestrial adaptation.</title>
        <authorList>
            <person name="Hori K."/>
            <person name="Maruyama F."/>
            <person name="Fujisawa T."/>
            <person name="Togashi T."/>
            <person name="Yamamoto N."/>
            <person name="Seo M."/>
            <person name="Sato S."/>
            <person name="Yamada T."/>
            <person name="Mori H."/>
            <person name="Tajima N."/>
            <person name="Moriyama T."/>
            <person name="Ikeuchi M."/>
            <person name="Watanabe M."/>
            <person name="Wada H."/>
            <person name="Kobayashi K."/>
            <person name="Saito M."/>
            <person name="Masuda T."/>
            <person name="Sasaki-Sekimoto Y."/>
            <person name="Mashiguchi K."/>
            <person name="Awai K."/>
            <person name="Shimojima M."/>
            <person name="Masuda S."/>
            <person name="Iwai M."/>
            <person name="Nobusawa T."/>
            <person name="Narise T."/>
            <person name="Kondo S."/>
            <person name="Saito H."/>
            <person name="Sato R."/>
            <person name="Murakawa M."/>
            <person name="Ihara Y."/>
            <person name="Oshima-Yamada Y."/>
            <person name="Ohtaka K."/>
            <person name="Satoh M."/>
            <person name="Sonobe K."/>
            <person name="Ishii M."/>
            <person name="Ohtani R."/>
            <person name="Kanamori-Sato M."/>
            <person name="Honoki R."/>
            <person name="Miyazaki D."/>
            <person name="Mochizuki H."/>
            <person name="Umetsu J."/>
            <person name="Higashi K."/>
            <person name="Shibata D."/>
            <person name="Kamiya Y."/>
            <person name="Sato N."/>
            <person name="Nakamura Y."/>
            <person name="Tabata S."/>
            <person name="Ida S."/>
            <person name="Kurokawa K."/>
            <person name="Ohta H."/>
        </authorList>
    </citation>
    <scope>NUCLEOTIDE SEQUENCE [LARGE SCALE GENOMIC DNA]</scope>
    <source>
        <strain evidence="3 4">NIES-2285</strain>
    </source>
</reference>
<feature type="region of interest" description="Disordered" evidence="2">
    <location>
        <begin position="486"/>
        <end position="557"/>
    </location>
</feature>
<feature type="region of interest" description="Disordered" evidence="2">
    <location>
        <begin position="867"/>
        <end position="941"/>
    </location>
</feature>
<evidence type="ECO:0000256" key="2">
    <source>
        <dbReference type="SAM" id="MobiDB-lite"/>
    </source>
</evidence>
<dbReference type="Proteomes" id="UP000054558">
    <property type="component" value="Unassembled WGS sequence"/>
</dbReference>
<feature type="coiled-coil region" evidence="1">
    <location>
        <begin position="34"/>
        <end position="89"/>
    </location>
</feature>
<evidence type="ECO:0000313" key="4">
    <source>
        <dbReference type="Proteomes" id="UP000054558"/>
    </source>
</evidence>
<feature type="compositionally biased region" description="Acidic residues" evidence="2">
    <location>
        <begin position="490"/>
        <end position="501"/>
    </location>
</feature>
<gene>
    <name evidence="3" type="ORF">KFL_004520110</name>
</gene>
<dbReference type="AlphaFoldDB" id="A0A1Y1ICK3"/>
<feature type="region of interest" description="Disordered" evidence="2">
    <location>
        <begin position="749"/>
        <end position="851"/>
    </location>
</feature>
<feature type="region of interest" description="Disordered" evidence="2">
    <location>
        <begin position="89"/>
        <end position="117"/>
    </location>
</feature>
<feature type="region of interest" description="Disordered" evidence="2">
    <location>
        <begin position="344"/>
        <end position="372"/>
    </location>
</feature>
<feature type="compositionally biased region" description="Polar residues" evidence="2">
    <location>
        <begin position="807"/>
        <end position="829"/>
    </location>
</feature>
<dbReference type="OMA" id="KEHAMLR"/>
<feature type="compositionally biased region" description="Basic and acidic residues" evidence="2">
    <location>
        <begin position="351"/>
        <end position="368"/>
    </location>
</feature>
<dbReference type="PANTHER" id="PTHR46725">
    <property type="entry name" value="COILED-COIL DOMAIN-CONTAINING PROTEIN 57"/>
    <property type="match status" value="1"/>
</dbReference>
<dbReference type="InterPro" id="IPR042481">
    <property type="entry name" value="CCDC57"/>
</dbReference>
<dbReference type="PANTHER" id="PTHR46725:SF1">
    <property type="entry name" value="COILED-COIL DOMAIN-CONTAINING PROTEIN 57"/>
    <property type="match status" value="1"/>
</dbReference>
<name>A0A1Y1ICK3_KLENI</name>
<evidence type="ECO:0000313" key="3">
    <source>
        <dbReference type="EMBL" id="GAQ88694.1"/>
    </source>
</evidence>
<accession>A0A1Y1ICK3</accession>
<evidence type="ECO:0000256" key="1">
    <source>
        <dbReference type="SAM" id="Coils"/>
    </source>
</evidence>
<feature type="compositionally biased region" description="Polar residues" evidence="2">
    <location>
        <begin position="876"/>
        <end position="888"/>
    </location>
</feature>
<keyword evidence="4" id="KW-1185">Reference proteome</keyword>
<sequence length="941" mass="102965">MEDKWAPRKGVTSPIRQLVLSAEKERSELGEYRVRRCEAMLRAKEEEVAQANRKLAKLQENFEYHLQLLTERDAELARFEEKVAELQNTPVARDRRQSESNVVFTARPGTTPSPPAKATALEKTVHDLTQRLQDAEEDQTSVARIVEAALLHESRRFEKQMQRQLDAKDQETEARRVELTNAYEGLLKQQRDEMEARVNRQQADVQDRWLKVERDLKAAVAQADAQAKRAAESEYELAKMREQLADAAAAGALAAKALEEEKRNGTERLEKERKDLTDVRAELLAEYDRKSGEMLTSLRAVEEAFEQEKGAHETEKQKLQDEIADLRLQAQTLAVRLEVAAARSGDPNAAAERKGQADIQSEGRESRRNGQAAQELELLKKELAALRSEAGDRSTALRVGELEVQLSKLRTLVGGGWLAANLAEAYLTVDSQQAGKPCRSMMKRLRRQLEEVGRGAVEKDTTLAEDRKAIDRELRRLRELKELVKAGGKEDEDGSNGDVEEEGVKQTQNSGPVNTRRISSGSARGNSRSGEATLPPTGPGSHQGSEAQSGKAGKSRTVSYRAGAGGLTVHVQDDDVAPLASQAPAKRTAVEQLLGGGRGADVQDKKVDVSHDVSSGHGTPNPFAAAANAKSGAPKVETTWAEIRVISKHDVEVAGARAIEDRLAPKLASMEKVMSQIVSYEKLRAERRKRSATKAPAAAAFEVQQAEKESEAVVKMEPIRNVHVASEEHAQVAKASKFELERQDTEIYYEEAAGKGRSARPSRAESATRAEQNMPTLPAWLAPEPKNMDSPASRIESLPGGLASEVSFDQSSTRSWNSGTEANGGTEQAATDDALITSDTDAEEDDGAYGKEQTLAAAFQAYKHKYGAQNRRVSRAASTGKVTPSMTPSKGGPEVVKRRHQSVSGRAASYSMSEKGPSLLGSPERATKGPWRSSYKGASSR</sequence>
<proteinExistence type="predicted"/>
<dbReference type="EMBL" id="DF237401">
    <property type="protein sequence ID" value="GAQ88694.1"/>
    <property type="molecule type" value="Genomic_DNA"/>
</dbReference>
<dbReference type="STRING" id="105231.A0A1Y1ICK3"/>
<feature type="compositionally biased region" description="Low complexity" evidence="2">
    <location>
        <begin position="516"/>
        <end position="530"/>
    </location>
</feature>
<protein>
    <submittedName>
        <fullName evidence="3">Uncharacterized protein</fullName>
    </submittedName>
</protein>
<feature type="coiled-coil region" evidence="1">
    <location>
        <begin position="230"/>
        <end position="336"/>
    </location>
</feature>